<feature type="region of interest" description="Disordered" evidence="11">
    <location>
        <begin position="342"/>
        <end position="364"/>
    </location>
</feature>
<evidence type="ECO:0000256" key="1">
    <source>
        <dbReference type="ARBA" id="ARBA00005417"/>
    </source>
</evidence>
<dbReference type="PROSITE" id="PS50893">
    <property type="entry name" value="ABC_TRANSPORTER_2"/>
    <property type="match status" value="1"/>
</dbReference>
<gene>
    <name evidence="13" type="ORF">FJ693_11610</name>
</gene>
<dbReference type="InterPro" id="IPR003593">
    <property type="entry name" value="AAA+_ATPase"/>
</dbReference>
<dbReference type="GO" id="GO:0005524">
    <property type="term" value="F:ATP binding"/>
    <property type="evidence" value="ECO:0007669"/>
    <property type="project" value="UniProtKB-KW"/>
</dbReference>
<dbReference type="SUPFAM" id="SSF55021">
    <property type="entry name" value="ACT-like"/>
    <property type="match status" value="1"/>
</dbReference>
<dbReference type="SMART" id="SM00930">
    <property type="entry name" value="NIL"/>
    <property type="match status" value="1"/>
</dbReference>
<dbReference type="FunFam" id="3.40.50.300:FF:000056">
    <property type="entry name" value="Cell division ATP-binding protein FtsE"/>
    <property type="match status" value="1"/>
</dbReference>
<reference evidence="13 14" key="1">
    <citation type="submission" date="2019-07" db="EMBL/GenBank/DDBJ databases">
        <title>Georgenia wutianyii sp. nov. and Georgenia *** sp. nov. isolated from plateau pika (Ochotona curzoniae) in the Qinghai-Tibet plateau of China.</title>
        <authorList>
            <person name="Tian Z."/>
        </authorList>
    </citation>
    <scope>NUCLEOTIDE SEQUENCE [LARGE SCALE GENOMIC DNA]</scope>
    <source>
        <strain evidence="13 14">Z446</strain>
    </source>
</reference>
<comment type="similarity">
    <text evidence="1">Belongs to the ABC transporter superfamily.</text>
</comment>
<evidence type="ECO:0000256" key="4">
    <source>
        <dbReference type="ARBA" id="ARBA00022741"/>
    </source>
</evidence>
<dbReference type="InterPro" id="IPR027417">
    <property type="entry name" value="P-loop_NTPase"/>
</dbReference>
<evidence type="ECO:0000256" key="10">
    <source>
        <dbReference type="ARBA" id="ARBA00063837"/>
    </source>
</evidence>
<comment type="caution">
    <text evidence="13">The sequence shown here is derived from an EMBL/GenBank/DDBJ whole genome shotgun (WGS) entry which is preliminary data.</text>
</comment>
<name>A0A552WQB9_9MICO</name>
<dbReference type="EMBL" id="VJXR01000032">
    <property type="protein sequence ID" value="TRW44950.1"/>
    <property type="molecule type" value="Genomic_DNA"/>
</dbReference>
<dbReference type="InterPro" id="IPR050086">
    <property type="entry name" value="MetN_ABC_transporter-like"/>
</dbReference>
<feature type="domain" description="ABC transporter" evidence="12">
    <location>
        <begin position="5"/>
        <end position="244"/>
    </location>
</feature>
<sequence>MTDFIHLEGVHKTFGDGPRAVHAVEDVTLSIDRGEIFGVIGYSGAGKSTLVRLINGLEPVTTGRLVVDGAEVSTMGEKQLRGVRAEIGMVFQQFNLFPSKTVAENVAYPLRVAGWDKERRAARVTELLEFVGLADKANARPPQLSGGQKQRVGIARALARDPKILLADEATSALDPETTRDVLGLLRRVNAELGVTIVVITHEMDVVKYLCNRVAVMELGRVVELGSVYDVFSNPQQDATRRFVGTSLRDRPSPESLRRLAATHPGTLVTVGIQEETGSSTRLMRTLAEHRVDGAIVYGGITEIGERPFGSLTLALTGEPAAIDGALADLRTHTTVHEYPELAGAVPGSPATGSAPPSEGQEQR</sequence>
<dbReference type="InterPro" id="IPR017871">
    <property type="entry name" value="ABC_transporter-like_CS"/>
</dbReference>
<dbReference type="SUPFAM" id="SSF52540">
    <property type="entry name" value="P-loop containing nucleoside triphosphate hydrolases"/>
    <property type="match status" value="1"/>
</dbReference>
<evidence type="ECO:0000313" key="13">
    <source>
        <dbReference type="EMBL" id="TRW44950.1"/>
    </source>
</evidence>
<organism evidence="13 14">
    <name type="scientific">Georgenia yuyongxinii</name>
    <dbReference type="NCBI Taxonomy" id="2589797"/>
    <lineage>
        <taxon>Bacteria</taxon>
        <taxon>Bacillati</taxon>
        <taxon>Actinomycetota</taxon>
        <taxon>Actinomycetes</taxon>
        <taxon>Micrococcales</taxon>
        <taxon>Bogoriellaceae</taxon>
        <taxon>Georgenia</taxon>
    </lineage>
</organism>
<evidence type="ECO:0000313" key="14">
    <source>
        <dbReference type="Proteomes" id="UP000318693"/>
    </source>
</evidence>
<dbReference type="SMART" id="SM00382">
    <property type="entry name" value="AAA"/>
    <property type="match status" value="1"/>
</dbReference>
<keyword evidence="4" id="KW-0547">Nucleotide-binding</keyword>
<comment type="subunit">
    <text evidence="10">Homodimer. Forms a membrane-associated complex with FtsX.</text>
</comment>
<dbReference type="Pfam" id="PF00005">
    <property type="entry name" value="ABC_tran"/>
    <property type="match status" value="1"/>
</dbReference>
<dbReference type="InterPro" id="IPR018449">
    <property type="entry name" value="NIL_domain"/>
</dbReference>
<keyword evidence="14" id="KW-1185">Reference proteome</keyword>
<dbReference type="PANTHER" id="PTHR43166">
    <property type="entry name" value="AMINO ACID IMPORT ATP-BINDING PROTEIN"/>
    <property type="match status" value="1"/>
</dbReference>
<keyword evidence="8" id="KW-0472">Membrane</keyword>
<evidence type="ECO:0000256" key="6">
    <source>
        <dbReference type="ARBA" id="ARBA00022967"/>
    </source>
</evidence>
<dbReference type="GO" id="GO:0016887">
    <property type="term" value="F:ATP hydrolysis activity"/>
    <property type="evidence" value="ECO:0007669"/>
    <property type="project" value="InterPro"/>
</dbReference>
<keyword evidence="6" id="KW-1278">Translocase</keyword>
<feature type="compositionally biased region" description="Low complexity" evidence="11">
    <location>
        <begin position="343"/>
        <end position="364"/>
    </location>
</feature>
<dbReference type="RefSeq" id="WP_143418686.1">
    <property type="nucleotide sequence ID" value="NZ_VJXR01000032.1"/>
</dbReference>
<evidence type="ECO:0000259" key="12">
    <source>
        <dbReference type="PROSITE" id="PS50893"/>
    </source>
</evidence>
<protein>
    <submittedName>
        <fullName evidence="13">ATP-binding cassette domain-containing protein</fullName>
    </submittedName>
</protein>
<dbReference type="InterPro" id="IPR041701">
    <property type="entry name" value="MetN_ABC"/>
</dbReference>
<evidence type="ECO:0000256" key="7">
    <source>
        <dbReference type="ARBA" id="ARBA00022970"/>
    </source>
</evidence>
<evidence type="ECO:0000256" key="3">
    <source>
        <dbReference type="ARBA" id="ARBA00022475"/>
    </source>
</evidence>
<evidence type="ECO:0000256" key="2">
    <source>
        <dbReference type="ARBA" id="ARBA00022448"/>
    </source>
</evidence>
<keyword evidence="3" id="KW-1003">Cell membrane</keyword>
<keyword evidence="2" id="KW-0813">Transport</keyword>
<dbReference type="InterPro" id="IPR045865">
    <property type="entry name" value="ACT-like_dom_sf"/>
</dbReference>
<dbReference type="Gene3D" id="3.30.70.260">
    <property type="match status" value="1"/>
</dbReference>
<keyword evidence="5 13" id="KW-0067">ATP-binding</keyword>
<dbReference type="GO" id="GO:0006865">
    <property type="term" value="P:amino acid transport"/>
    <property type="evidence" value="ECO:0007669"/>
    <property type="project" value="UniProtKB-KW"/>
</dbReference>
<dbReference type="GO" id="GO:0005886">
    <property type="term" value="C:plasma membrane"/>
    <property type="evidence" value="ECO:0007669"/>
    <property type="project" value="UniProtKB-ARBA"/>
</dbReference>
<proteinExistence type="inferred from homology"/>
<dbReference type="AlphaFoldDB" id="A0A552WQB9"/>
<accession>A0A552WQB9</accession>
<keyword evidence="7" id="KW-0029">Amino-acid transport</keyword>
<evidence type="ECO:0000256" key="9">
    <source>
        <dbReference type="ARBA" id="ARBA00054718"/>
    </source>
</evidence>
<dbReference type="PANTHER" id="PTHR43166:SF30">
    <property type="entry name" value="METHIONINE IMPORT ATP-BINDING PROTEIN METN"/>
    <property type="match status" value="1"/>
</dbReference>
<evidence type="ECO:0000256" key="8">
    <source>
        <dbReference type="ARBA" id="ARBA00023136"/>
    </source>
</evidence>
<evidence type="ECO:0000256" key="5">
    <source>
        <dbReference type="ARBA" id="ARBA00022840"/>
    </source>
</evidence>
<dbReference type="InterPro" id="IPR003439">
    <property type="entry name" value="ABC_transporter-like_ATP-bd"/>
</dbReference>
<evidence type="ECO:0000256" key="11">
    <source>
        <dbReference type="SAM" id="MobiDB-lite"/>
    </source>
</evidence>
<dbReference type="Pfam" id="PF09383">
    <property type="entry name" value="NIL"/>
    <property type="match status" value="1"/>
</dbReference>
<dbReference type="CDD" id="cd03258">
    <property type="entry name" value="ABC_MetN_methionine_transporter"/>
    <property type="match status" value="1"/>
</dbReference>
<dbReference type="Gene3D" id="3.40.50.300">
    <property type="entry name" value="P-loop containing nucleotide triphosphate hydrolases"/>
    <property type="match status" value="1"/>
</dbReference>
<comment type="function">
    <text evidence="9">Part of the ABC transporter FtsEX involved in cellular division. Has ATPase activity.</text>
</comment>
<dbReference type="PROSITE" id="PS00211">
    <property type="entry name" value="ABC_TRANSPORTER_1"/>
    <property type="match status" value="1"/>
</dbReference>
<dbReference type="Proteomes" id="UP000318693">
    <property type="component" value="Unassembled WGS sequence"/>
</dbReference>